<feature type="transmembrane region" description="Helical" evidence="1">
    <location>
        <begin position="45"/>
        <end position="65"/>
    </location>
</feature>
<feature type="signal peptide" evidence="2">
    <location>
        <begin position="1"/>
        <end position="27"/>
    </location>
</feature>
<gene>
    <name evidence="3" type="ORF">A33Q_2176</name>
</gene>
<evidence type="ECO:0000256" key="2">
    <source>
        <dbReference type="SAM" id="SignalP"/>
    </source>
</evidence>
<proteinExistence type="predicted"/>
<keyword evidence="1" id="KW-1133">Transmembrane helix</keyword>
<dbReference type="AlphaFoldDB" id="S2DXL6"/>
<name>S2DXL6_INDAL</name>
<evidence type="ECO:0000313" key="4">
    <source>
        <dbReference type="Proteomes" id="UP000006073"/>
    </source>
</evidence>
<organism evidence="3 4">
    <name type="scientific">Indibacter alkaliphilus (strain CCUG 57479 / KCTC 22604 / LW1)</name>
    <dbReference type="NCBI Taxonomy" id="1189612"/>
    <lineage>
        <taxon>Bacteria</taxon>
        <taxon>Pseudomonadati</taxon>
        <taxon>Bacteroidota</taxon>
        <taxon>Cytophagia</taxon>
        <taxon>Cytophagales</taxon>
        <taxon>Cyclobacteriaceae</taxon>
    </lineage>
</organism>
<dbReference type="STRING" id="1189612.A33Q_2176"/>
<accession>S2DXL6</accession>
<sequence>MKSFFKNKLIVPLSTFITLLFSVATFAQNQPDIPQPRGPIDFSELNNIIIFIVIPAIIIIAFLIFRKRIFKVKEEQQERLKDKNQSENREK</sequence>
<keyword evidence="1" id="KW-0812">Transmembrane</keyword>
<evidence type="ECO:0000256" key="1">
    <source>
        <dbReference type="SAM" id="Phobius"/>
    </source>
</evidence>
<comment type="caution">
    <text evidence="3">The sequence shown here is derived from an EMBL/GenBank/DDBJ whole genome shotgun (WGS) entry which is preliminary data.</text>
</comment>
<evidence type="ECO:0008006" key="5">
    <source>
        <dbReference type="Google" id="ProtNLM"/>
    </source>
</evidence>
<keyword evidence="4" id="KW-1185">Reference proteome</keyword>
<protein>
    <recommendedName>
        <fullName evidence="5">Adenylosuccinate synthetase</fullName>
    </recommendedName>
</protein>
<dbReference type="EMBL" id="ALWO02000032">
    <property type="protein sequence ID" value="EOZ96866.1"/>
    <property type="molecule type" value="Genomic_DNA"/>
</dbReference>
<dbReference type="Proteomes" id="UP000006073">
    <property type="component" value="Unassembled WGS sequence"/>
</dbReference>
<reference evidence="3 4" key="1">
    <citation type="journal article" date="2013" name="Genome Announc.">
        <title>Draft Genome Sequence of Indibacter alkaliphilus Strain LW1T, Isolated from Lonar Lake, a Haloalkaline Lake in the Buldana District of Maharashtra, India.</title>
        <authorList>
            <person name="Singh A."/>
            <person name="Kumar Jangir P."/>
            <person name="Sharma R."/>
            <person name="Singh A."/>
            <person name="Kumar Pinnaka A."/>
            <person name="Shivaji S."/>
        </authorList>
    </citation>
    <scope>NUCLEOTIDE SEQUENCE [LARGE SCALE GENOMIC DNA]</scope>
    <source>
        <strain evidence="4">CCUG 57479 / KCTC 22604 / LW1</strain>
    </source>
</reference>
<dbReference type="RefSeq" id="WP_009034408.1">
    <property type="nucleotide sequence ID" value="NZ_ALWO02000032.1"/>
</dbReference>
<feature type="chain" id="PRO_5005710988" description="Adenylosuccinate synthetase" evidence="2">
    <location>
        <begin position="28"/>
        <end position="91"/>
    </location>
</feature>
<keyword evidence="1" id="KW-0472">Membrane</keyword>
<evidence type="ECO:0000313" key="3">
    <source>
        <dbReference type="EMBL" id="EOZ96866.1"/>
    </source>
</evidence>
<keyword evidence="2" id="KW-0732">Signal</keyword>